<dbReference type="PANTHER" id="PTHR36919:SF2">
    <property type="entry name" value="BLL6627 PROTEIN"/>
    <property type="match status" value="1"/>
</dbReference>
<dbReference type="PANTHER" id="PTHR36919">
    <property type="entry name" value="BLR1215 PROTEIN"/>
    <property type="match status" value="1"/>
</dbReference>
<dbReference type="OrthoDB" id="9811671at2"/>
<feature type="chain" id="PRO_5001763398" description="DUF2147 domain-containing protein" evidence="1">
    <location>
        <begin position="27"/>
        <end position="143"/>
    </location>
</feature>
<dbReference type="EMBL" id="JFHR01000002">
    <property type="protein sequence ID" value="KEQ55247.1"/>
    <property type="molecule type" value="Genomic_DNA"/>
</dbReference>
<feature type="signal peptide" evidence="1">
    <location>
        <begin position="1"/>
        <end position="26"/>
    </location>
</feature>
<sequence>MVAIPRIATRAALFILPLSAALPAQAAQSIAGRWATVEGKAIVQIAPCGKTLCGRIEKILKPTPGRPQTDIKNPDPTQRAKPLTGLALLTGFEDAGDLWKGSIYDPESGKTYNSKVSRNGDGTLKVQGCVMFFCKTQTWTPVR</sequence>
<evidence type="ECO:0000313" key="3">
    <source>
        <dbReference type="EMBL" id="KEQ55247.1"/>
    </source>
</evidence>
<dbReference type="RefSeq" id="WP_037446725.1">
    <property type="nucleotide sequence ID" value="NZ_JFHR01000002.1"/>
</dbReference>
<gene>
    <name evidence="3" type="ORF">BV95_00410</name>
</gene>
<evidence type="ECO:0000313" key="4">
    <source>
        <dbReference type="Proteomes" id="UP000028411"/>
    </source>
</evidence>
<organism evidence="3 4">
    <name type="scientific">Sphingobium chlorophenolicum</name>
    <dbReference type="NCBI Taxonomy" id="46429"/>
    <lineage>
        <taxon>Bacteria</taxon>
        <taxon>Pseudomonadati</taxon>
        <taxon>Pseudomonadota</taxon>
        <taxon>Alphaproteobacteria</taxon>
        <taxon>Sphingomonadales</taxon>
        <taxon>Sphingomonadaceae</taxon>
        <taxon>Sphingobium</taxon>
    </lineage>
</organism>
<dbReference type="Pfam" id="PF09917">
    <property type="entry name" value="DUF2147"/>
    <property type="match status" value="1"/>
</dbReference>
<keyword evidence="1" id="KW-0732">Signal</keyword>
<dbReference type="AlphaFoldDB" id="A0A081RJ74"/>
<dbReference type="Proteomes" id="UP000028411">
    <property type="component" value="Unassembled WGS sequence"/>
</dbReference>
<reference evidence="3 4" key="1">
    <citation type="submission" date="2014-02" db="EMBL/GenBank/DDBJ databases">
        <title>Whole genome sequence of Sphingobium chlorophenolicum NBRC 16172.</title>
        <authorList>
            <person name="Gan H.M."/>
            <person name="Gan H.Y."/>
            <person name="Chew T.H."/>
            <person name="Savka M.A."/>
        </authorList>
    </citation>
    <scope>NUCLEOTIDE SEQUENCE [LARGE SCALE GENOMIC DNA]</scope>
    <source>
        <strain evidence="3 4">NBRC 16172</strain>
    </source>
</reference>
<dbReference type="eggNOG" id="COG4731">
    <property type="taxonomic scope" value="Bacteria"/>
</dbReference>
<dbReference type="Gene3D" id="2.40.128.520">
    <property type="match status" value="1"/>
</dbReference>
<comment type="caution">
    <text evidence="3">The sequence shown here is derived from an EMBL/GenBank/DDBJ whole genome shotgun (WGS) entry which is preliminary data.</text>
</comment>
<proteinExistence type="predicted"/>
<dbReference type="PATRIC" id="fig|46429.4.peg.408"/>
<dbReference type="InterPro" id="IPR019223">
    <property type="entry name" value="DUF2147"/>
</dbReference>
<feature type="domain" description="DUF2147" evidence="2">
    <location>
        <begin position="32"/>
        <end position="140"/>
    </location>
</feature>
<evidence type="ECO:0000259" key="2">
    <source>
        <dbReference type="Pfam" id="PF09917"/>
    </source>
</evidence>
<accession>A0A081RJ74</accession>
<protein>
    <recommendedName>
        <fullName evidence="2">DUF2147 domain-containing protein</fullName>
    </recommendedName>
</protein>
<evidence type="ECO:0000256" key="1">
    <source>
        <dbReference type="SAM" id="SignalP"/>
    </source>
</evidence>
<name>A0A081RJ74_SPHCR</name>